<comment type="similarity">
    <text evidence="2">Belongs to the iron-containing alcohol dehydrogenase family.</text>
</comment>
<dbReference type="Proteomes" id="UP000321405">
    <property type="component" value="Unassembled WGS sequence"/>
</dbReference>
<dbReference type="GO" id="GO:0046872">
    <property type="term" value="F:metal ion binding"/>
    <property type="evidence" value="ECO:0007669"/>
    <property type="project" value="InterPro"/>
</dbReference>
<dbReference type="GO" id="GO:0004022">
    <property type="term" value="F:alcohol dehydrogenase (NAD+) activity"/>
    <property type="evidence" value="ECO:0007669"/>
    <property type="project" value="UniProtKB-EC"/>
</dbReference>
<dbReference type="PROSITE" id="PS00913">
    <property type="entry name" value="ADH_IRON_1"/>
    <property type="match status" value="1"/>
</dbReference>
<dbReference type="EMBL" id="BJVC01000007">
    <property type="protein sequence ID" value="GEL03303.1"/>
    <property type="molecule type" value="Genomic_DNA"/>
</dbReference>
<dbReference type="AlphaFoldDB" id="A0A511BU55"/>
<reference evidence="11 12" key="1">
    <citation type="submission" date="2019-07" db="EMBL/GenBank/DDBJ databases">
        <title>Whole genome shotgun sequence of Swaminathania salitolerans NBRC 104436.</title>
        <authorList>
            <person name="Hosoyama A."/>
            <person name="Uohara A."/>
            <person name="Ohji S."/>
            <person name="Ichikawa N."/>
        </authorList>
    </citation>
    <scope>NUCLEOTIDE SEQUENCE [LARGE SCALE GENOMIC DNA]</scope>
    <source>
        <strain evidence="11 12">NBRC 104436</strain>
    </source>
</reference>
<comment type="catalytic activity">
    <reaction evidence="6">
        <text>a primary alcohol + NAD(+) = an aldehyde + NADH + H(+)</text>
        <dbReference type="Rhea" id="RHEA:10736"/>
        <dbReference type="ChEBI" id="CHEBI:15378"/>
        <dbReference type="ChEBI" id="CHEBI:15734"/>
        <dbReference type="ChEBI" id="CHEBI:17478"/>
        <dbReference type="ChEBI" id="CHEBI:57540"/>
        <dbReference type="ChEBI" id="CHEBI:57945"/>
        <dbReference type="EC" id="1.1.1.1"/>
    </reaction>
</comment>
<dbReference type="PANTHER" id="PTHR11496">
    <property type="entry name" value="ALCOHOL DEHYDROGENASE"/>
    <property type="match status" value="1"/>
</dbReference>
<evidence type="ECO:0000313" key="12">
    <source>
        <dbReference type="Proteomes" id="UP000321405"/>
    </source>
</evidence>
<dbReference type="RefSeq" id="WP_147094367.1">
    <property type="nucleotide sequence ID" value="NZ_BJVC01000007.1"/>
</dbReference>
<dbReference type="InterPro" id="IPR001670">
    <property type="entry name" value="ADH_Fe/GldA"/>
</dbReference>
<keyword evidence="3" id="KW-0560">Oxidoreductase</keyword>
<gene>
    <name evidence="11" type="primary">blcB</name>
    <name evidence="11" type="ORF">SSA02_24660</name>
</gene>
<proteinExistence type="inferred from homology"/>
<dbReference type="FunFam" id="3.40.50.1970:FF:000003">
    <property type="entry name" value="Alcohol dehydrogenase, iron-containing"/>
    <property type="match status" value="1"/>
</dbReference>
<evidence type="ECO:0000256" key="2">
    <source>
        <dbReference type="ARBA" id="ARBA00007358"/>
    </source>
</evidence>
<dbReference type="Pfam" id="PF25137">
    <property type="entry name" value="ADH_Fe_C"/>
    <property type="match status" value="1"/>
</dbReference>
<dbReference type="OrthoDB" id="9815791at2"/>
<feature type="domain" description="Alcohol dehydrogenase iron-type/glycerol dehydrogenase GldA" evidence="9">
    <location>
        <begin position="22"/>
        <end position="178"/>
    </location>
</feature>
<feature type="domain" description="Fe-containing alcohol dehydrogenase-like C-terminal" evidence="10">
    <location>
        <begin position="190"/>
        <end position="386"/>
    </location>
</feature>
<dbReference type="Pfam" id="PF00465">
    <property type="entry name" value="Fe-ADH"/>
    <property type="match status" value="1"/>
</dbReference>
<evidence type="ECO:0000256" key="6">
    <source>
        <dbReference type="ARBA" id="ARBA00049243"/>
    </source>
</evidence>
<dbReference type="Gene3D" id="3.40.50.1970">
    <property type="match status" value="1"/>
</dbReference>
<evidence type="ECO:0000256" key="5">
    <source>
        <dbReference type="ARBA" id="ARBA00049164"/>
    </source>
</evidence>
<protein>
    <recommendedName>
        <fullName evidence="7">Alcohol dehydrogenase 2</fullName>
    </recommendedName>
    <alternativeName>
        <fullName evidence="8">Alcohol dehydrogenase II</fullName>
    </alternativeName>
</protein>
<dbReference type="FunFam" id="1.20.1090.10:FF:000001">
    <property type="entry name" value="Aldehyde-alcohol dehydrogenase"/>
    <property type="match status" value="1"/>
</dbReference>
<evidence type="ECO:0000256" key="4">
    <source>
        <dbReference type="ARBA" id="ARBA00023027"/>
    </source>
</evidence>
<dbReference type="InterPro" id="IPR056798">
    <property type="entry name" value="ADH_Fe_C"/>
</dbReference>
<dbReference type="InterPro" id="IPR039697">
    <property type="entry name" value="Alcohol_dehydrogenase_Fe"/>
</dbReference>
<dbReference type="Gene3D" id="1.20.1090.10">
    <property type="entry name" value="Dehydroquinate synthase-like - alpha domain"/>
    <property type="match status" value="1"/>
</dbReference>
<comment type="cofactor">
    <cofactor evidence="1">
        <name>Fe cation</name>
        <dbReference type="ChEBI" id="CHEBI:24875"/>
    </cofactor>
</comment>
<evidence type="ECO:0000256" key="3">
    <source>
        <dbReference type="ARBA" id="ARBA00023002"/>
    </source>
</evidence>
<dbReference type="InterPro" id="IPR018211">
    <property type="entry name" value="ADH_Fe_CS"/>
</dbReference>
<organism evidence="11 12">
    <name type="scientific">Swaminathania salitolerans</name>
    <dbReference type="NCBI Taxonomy" id="182838"/>
    <lineage>
        <taxon>Bacteria</taxon>
        <taxon>Pseudomonadati</taxon>
        <taxon>Pseudomonadota</taxon>
        <taxon>Alphaproteobacteria</taxon>
        <taxon>Acetobacterales</taxon>
        <taxon>Acetobacteraceae</taxon>
        <taxon>Swaminathania</taxon>
    </lineage>
</organism>
<dbReference type="CDD" id="cd08193">
    <property type="entry name" value="HVD"/>
    <property type="match status" value="1"/>
</dbReference>
<comment type="caution">
    <text evidence="11">The sequence shown here is derived from an EMBL/GenBank/DDBJ whole genome shotgun (WGS) entry which is preliminary data.</text>
</comment>
<evidence type="ECO:0000313" key="11">
    <source>
        <dbReference type="EMBL" id="GEL03303.1"/>
    </source>
</evidence>
<evidence type="ECO:0000259" key="10">
    <source>
        <dbReference type="Pfam" id="PF25137"/>
    </source>
</evidence>
<evidence type="ECO:0000256" key="1">
    <source>
        <dbReference type="ARBA" id="ARBA00001962"/>
    </source>
</evidence>
<sequence length="386" mass="40662">MTFNAFEFRTVASIEMAWEGASRLGERLVALFGHRRVLMITDAGLVKTGLVGPVEESLKRAGLDVVLFDSVTADPPEEVVLACVKQGREAGAGIVLGLGGGSSLDVAKVAAICLGSDQPLEEMYGVDRVRGTRLPLVLVPTTAGTGSEVTNVAVITRDGTTKMGVVATQLYADHVLLDAALTLGLPPLHTAATGIDAMVHAIEAYTGKIRKNPLSDRLALSALPMLGANLVKACRVPSDRAAREAMLLGAMLAGQAFANSPVGLVHGMAYPLGGFFHVPHGLSNALMLGPVLRFNAVVAAPLYAELALAMGVSQGGTQAQQAEAFISFMETLMEESGLPRRLRDVGVTEDAIGKLAADAITHQRVLVNNPRSVTEEEMRSLYRQAF</sequence>
<evidence type="ECO:0000256" key="7">
    <source>
        <dbReference type="ARBA" id="ARBA00074848"/>
    </source>
</evidence>
<name>A0A511BU55_9PROT</name>
<accession>A0A511BU55</accession>
<evidence type="ECO:0000256" key="8">
    <source>
        <dbReference type="ARBA" id="ARBA00076680"/>
    </source>
</evidence>
<evidence type="ECO:0000259" key="9">
    <source>
        <dbReference type="Pfam" id="PF00465"/>
    </source>
</evidence>
<keyword evidence="4" id="KW-0520">NAD</keyword>
<dbReference type="SUPFAM" id="SSF56796">
    <property type="entry name" value="Dehydroquinate synthase-like"/>
    <property type="match status" value="1"/>
</dbReference>
<comment type="catalytic activity">
    <reaction evidence="5">
        <text>a secondary alcohol + NAD(+) = a ketone + NADH + H(+)</text>
        <dbReference type="Rhea" id="RHEA:10740"/>
        <dbReference type="ChEBI" id="CHEBI:15378"/>
        <dbReference type="ChEBI" id="CHEBI:17087"/>
        <dbReference type="ChEBI" id="CHEBI:35681"/>
        <dbReference type="ChEBI" id="CHEBI:57540"/>
        <dbReference type="ChEBI" id="CHEBI:57945"/>
        <dbReference type="EC" id="1.1.1.1"/>
    </reaction>
</comment>
<dbReference type="PANTHER" id="PTHR11496:SF102">
    <property type="entry name" value="ALCOHOL DEHYDROGENASE 4"/>
    <property type="match status" value="1"/>
</dbReference>
<keyword evidence="12" id="KW-1185">Reference proteome</keyword>